<dbReference type="OrthoDB" id="2942082at2"/>
<proteinExistence type="inferred from homology"/>
<evidence type="ECO:0000256" key="2">
    <source>
        <dbReference type="RuleBase" id="RU003616"/>
    </source>
</evidence>
<dbReference type="Pfam" id="PF00011">
    <property type="entry name" value="HSP20"/>
    <property type="match status" value="1"/>
</dbReference>
<evidence type="ECO:0000313" key="5">
    <source>
        <dbReference type="Proteomes" id="UP000282892"/>
    </source>
</evidence>
<comment type="similarity">
    <text evidence="1 2">Belongs to the small heat shock protein (HSP20) family.</text>
</comment>
<dbReference type="Proteomes" id="UP000282892">
    <property type="component" value="Chromosome"/>
</dbReference>
<dbReference type="STRING" id="1193713.GCA_001636315_04989"/>
<dbReference type="Gene3D" id="2.60.40.790">
    <property type="match status" value="1"/>
</dbReference>
<reference evidence="4 5" key="1">
    <citation type="submission" date="2017-07" db="EMBL/GenBank/DDBJ databases">
        <title>The complete genome sequence of Bacillus mesonae strain H20-5, an efficient strain improving plant abiotic stress resistance.</title>
        <authorList>
            <person name="Kim S.Y."/>
            <person name="Song H."/>
            <person name="Sang M.K."/>
            <person name="Weon H.-Y."/>
            <person name="Song J."/>
        </authorList>
    </citation>
    <scope>NUCLEOTIDE SEQUENCE [LARGE SCALE GENOMIC DNA]</scope>
    <source>
        <strain evidence="4 5">H20-5</strain>
    </source>
</reference>
<evidence type="ECO:0000256" key="1">
    <source>
        <dbReference type="PROSITE-ProRule" id="PRU00285"/>
    </source>
</evidence>
<accession>A0A3T0I6K4</accession>
<dbReference type="PROSITE" id="PS01031">
    <property type="entry name" value="SHSP"/>
    <property type="match status" value="1"/>
</dbReference>
<sequence length="117" mass="13830">MDQWLRDYFLDPKTEHDDHTLFKIDIYETDDHWIVEAVLKDYVSSEIKVRIENTNLLITAQKHASLTSPFPKKERTIHFPFKIIHHCVTAFFQNGILEIFISKTQNGLGKNRYITLP</sequence>
<keyword evidence="5" id="KW-1185">Reference proteome</keyword>
<dbReference type="AlphaFoldDB" id="A0A3T0I6K4"/>
<dbReference type="InterPro" id="IPR008978">
    <property type="entry name" value="HSP20-like_chaperone"/>
</dbReference>
<dbReference type="SUPFAM" id="SSF49764">
    <property type="entry name" value="HSP20-like chaperones"/>
    <property type="match status" value="1"/>
</dbReference>
<gene>
    <name evidence="4" type="ORF">CHR53_12765</name>
</gene>
<dbReference type="InterPro" id="IPR002068">
    <property type="entry name" value="A-crystallin/Hsp20_dom"/>
</dbReference>
<organism evidence="4 5">
    <name type="scientific">Neobacillus mesonae</name>
    <dbReference type="NCBI Taxonomy" id="1193713"/>
    <lineage>
        <taxon>Bacteria</taxon>
        <taxon>Bacillati</taxon>
        <taxon>Bacillota</taxon>
        <taxon>Bacilli</taxon>
        <taxon>Bacillales</taxon>
        <taxon>Bacillaceae</taxon>
        <taxon>Neobacillus</taxon>
    </lineage>
</organism>
<name>A0A3T0I6K4_9BACI</name>
<protein>
    <recommendedName>
        <fullName evidence="3">SHSP domain-containing protein</fullName>
    </recommendedName>
</protein>
<dbReference type="CDD" id="cd00298">
    <property type="entry name" value="ACD_sHsps_p23-like"/>
    <property type="match status" value="1"/>
</dbReference>
<dbReference type="KEGG" id="nmk:CHR53_12765"/>
<dbReference type="EMBL" id="CP022572">
    <property type="protein sequence ID" value="AZU64953.1"/>
    <property type="molecule type" value="Genomic_DNA"/>
</dbReference>
<evidence type="ECO:0000259" key="3">
    <source>
        <dbReference type="PROSITE" id="PS01031"/>
    </source>
</evidence>
<evidence type="ECO:0000313" key="4">
    <source>
        <dbReference type="EMBL" id="AZU64953.1"/>
    </source>
</evidence>
<feature type="domain" description="SHSP" evidence="3">
    <location>
        <begin position="15"/>
        <end position="117"/>
    </location>
</feature>